<feature type="transmembrane region" description="Helical" evidence="1">
    <location>
        <begin position="64"/>
        <end position="82"/>
    </location>
</feature>
<feature type="transmembrane region" description="Helical" evidence="1">
    <location>
        <begin position="30"/>
        <end position="52"/>
    </location>
</feature>
<dbReference type="Proteomes" id="UP001597549">
    <property type="component" value="Unassembled WGS sequence"/>
</dbReference>
<evidence type="ECO:0000313" key="2">
    <source>
        <dbReference type="EMBL" id="MFD2907333.1"/>
    </source>
</evidence>
<dbReference type="PANTHER" id="PTHR39186">
    <property type="entry name" value="DUF2071 FAMILY PROTEIN"/>
    <property type="match status" value="1"/>
</dbReference>
<comment type="caution">
    <text evidence="2">The sequence shown here is derived from an EMBL/GenBank/DDBJ whole genome shotgun (WGS) entry which is preliminary data.</text>
</comment>
<keyword evidence="1" id="KW-0812">Transmembrane</keyword>
<dbReference type="EMBL" id="JBHUOL010000003">
    <property type="protein sequence ID" value="MFD2907333.1"/>
    <property type="molecule type" value="Genomic_DNA"/>
</dbReference>
<feature type="transmembrane region" description="Helical" evidence="1">
    <location>
        <begin position="7"/>
        <end position="24"/>
    </location>
</feature>
<dbReference type="PANTHER" id="PTHR39186:SF1">
    <property type="entry name" value="DUF2071 DOMAIN-CONTAINING PROTEIN"/>
    <property type="match status" value="1"/>
</dbReference>
<gene>
    <name evidence="2" type="ORF">ACFSX9_01155</name>
</gene>
<evidence type="ECO:0000313" key="3">
    <source>
        <dbReference type="Proteomes" id="UP001597549"/>
    </source>
</evidence>
<evidence type="ECO:0000256" key="1">
    <source>
        <dbReference type="SAM" id="Phobius"/>
    </source>
</evidence>
<organism evidence="2 3">
    <name type="scientific">Flavobacterium ardleyense</name>
    <dbReference type="NCBI Taxonomy" id="2038737"/>
    <lineage>
        <taxon>Bacteria</taxon>
        <taxon>Pseudomonadati</taxon>
        <taxon>Bacteroidota</taxon>
        <taxon>Flavobacteriia</taxon>
        <taxon>Flavobacteriales</taxon>
        <taxon>Flavobacteriaceae</taxon>
        <taxon>Flavobacterium</taxon>
    </lineage>
</organism>
<proteinExistence type="predicted"/>
<protein>
    <submittedName>
        <fullName evidence="2">YqjF family protein</fullName>
    </submittedName>
</protein>
<sequence length="356" mass="42070">MKILNFINLTILSLLLLSGVISLFDDSFYLFTMLIALAILPVFQLFTGFVWLFKSEEDTRIKNYFYFTVSYLLLLFTAQFWYDAVEKIAILKTLTTAIFIIIPISLAVYFTVILYQFSKTRSFLNAYWKNLALINYEVDPSILNKYVPQGTEIDFYNEKCYVSLVGFLFKETKLLGLKIPFHVNFEEVNLRFYVKRFENNQWKRGVVFIKEIVPKHSLTFVANTIYKEHYQTLPMKHSLERTDTSIEIAYEWKMDKKWNSIKLQCNNEILQIEENSEAEFICEHYFGYSKYNDDTTFEYEVKHPRWEQYEVKEVIVDVDFNALYGIEFANLQNATPCSVILAKGSKVSVENKRKLN</sequence>
<dbReference type="InterPro" id="IPR018644">
    <property type="entry name" value="DUF2071"/>
</dbReference>
<feature type="transmembrane region" description="Helical" evidence="1">
    <location>
        <begin position="94"/>
        <end position="115"/>
    </location>
</feature>
<keyword evidence="3" id="KW-1185">Reference proteome</keyword>
<dbReference type="RefSeq" id="WP_379803336.1">
    <property type="nucleotide sequence ID" value="NZ_JBHUOL010000003.1"/>
</dbReference>
<keyword evidence="1" id="KW-0472">Membrane</keyword>
<keyword evidence="1" id="KW-1133">Transmembrane helix</keyword>
<reference evidence="3" key="1">
    <citation type="journal article" date="2019" name="Int. J. Syst. Evol. Microbiol.">
        <title>The Global Catalogue of Microorganisms (GCM) 10K type strain sequencing project: providing services to taxonomists for standard genome sequencing and annotation.</title>
        <authorList>
            <consortium name="The Broad Institute Genomics Platform"/>
            <consortium name="The Broad Institute Genome Sequencing Center for Infectious Disease"/>
            <person name="Wu L."/>
            <person name="Ma J."/>
        </authorList>
    </citation>
    <scope>NUCLEOTIDE SEQUENCE [LARGE SCALE GENOMIC DNA]</scope>
    <source>
        <strain evidence="3">KCTC 52644</strain>
    </source>
</reference>
<name>A0ABW5Z3N8_9FLAO</name>
<dbReference type="Pfam" id="PF09844">
    <property type="entry name" value="DUF2071"/>
    <property type="match status" value="1"/>
</dbReference>
<accession>A0ABW5Z3N8</accession>